<reference evidence="1 2" key="1">
    <citation type="submission" date="2024-01" db="EMBL/GenBank/DDBJ databases">
        <title>The genomes of 5 underutilized Papilionoideae crops provide insights into root nodulation and disease resistanc.</title>
        <authorList>
            <person name="Yuan L."/>
        </authorList>
    </citation>
    <scope>NUCLEOTIDE SEQUENCE [LARGE SCALE GENOMIC DNA]</scope>
    <source>
        <strain evidence="1">ZHUSHIDOU_FW_LH</strain>
        <tissue evidence="1">Leaf</tissue>
    </source>
</reference>
<sequence length="66" mass="7363">MIDISLTVRGYITMLCHPASCISPGAWIEKIESIVVEDIVSPSYLREGDWISTWILQGRGLDAELL</sequence>
<dbReference type="Proteomes" id="UP001372338">
    <property type="component" value="Unassembled WGS sequence"/>
</dbReference>
<evidence type="ECO:0000313" key="2">
    <source>
        <dbReference type="Proteomes" id="UP001372338"/>
    </source>
</evidence>
<dbReference type="AlphaFoldDB" id="A0AAN9FLQ0"/>
<evidence type="ECO:0000313" key="1">
    <source>
        <dbReference type="EMBL" id="KAK7275655.1"/>
    </source>
</evidence>
<name>A0AAN9FLQ0_CROPI</name>
<gene>
    <name evidence="1" type="ORF">RIF29_16775</name>
</gene>
<keyword evidence="2" id="KW-1185">Reference proteome</keyword>
<dbReference type="EMBL" id="JAYWIO010000003">
    <property type="protein sequence ID" value="KAK7275655.1"/>
    <property type="molecule type" value="Genomic_DNA"/>
</dbReference>
<protein>
    <submittedName>
        <fullName evidence="1">Uncharacterized protein</fullName>
    </submittedName>
</protein>
<accession>A0AAN9FLQ0</accession>
<comment type="caution">
    <text evidence="1">The sequence shown here is derived from an EMBL/GenBank/DDBJ whole genome shotgun (WGS) entry which is preliminary data.</text>
</comment>
<proteinExistence type="predicted"/>
<organism evidence="1 2">
    <name type="scientific">Crotalaria pallida</name>
    <name type="common">Smooth rattlebox</name>
    <name type="synonym">Crotalaria striata</name>
    <dbReference type="NCBI Taxonomy" id="3830"/>
    <lineage>
        <taxon>Eukaryota</taxon>
        <taxon>Viridiplantae</taxon>
        <taxon>Streptophyta</taxon>
        <taxon>Embryophyta</taxon>
        <taxon>Tracheophyta</taxon>
        <taxon>Spermatophyta</taxon>
        <taxon>Magnoliopsida</taxon>
        <taxon>eudicotyledons</taxon>
        <taxon>Gunneridae</taxon>
        <taxon>Pentapetalae</taxon>
        <taxon>rosids</taxon>
        <taxon>fabids</taxon>
        <taxon>Fabales</taxon>
        <taxon>Fabaceae</taxon>
        <taxon>Papilionoideae</taxon>
        <taxon>50 kb inversion clade</taxon>
        <taxon>genistoids sensu lato</taxon>
        <taxon>core genistoids</taxon>
        <taxon>Crotalarieae</taxon>
        <taxon>Crotalaria</taxon>
    </lineage>
</organism>